<dbReference type="Gene3D" id="3.40.470.10">
    <property type="entry name" value="Uracil-DNA glycosylase-like domain"/>
    <property type="match status" value="1"/>
</dbReference>
<evidence type="ECO:0000256" key="4">
    <source>
        <dbReference type="ARBA" id="ARBA00019403"/>
    </source>
</evidence>
<dbReference type="AlphaFoldDB" id="A0A1N7PRC0"/>
<dbReference type="GO" id="GO:0004844">
    <property type="term" value="F:uracil DNA N-glycosylase activity"/>
    <property type="evidence" value="ECO:0007669"/>
    <property type="project" value="UniProtKB-EC"/>
</dbReference>
<dbReference type="SMART" id="SM00987">
    <property type="entry name" value="UreE_C"/>
    <property type="match status" value="1"/>
</dbReference>
<evidence type="ECO:0000313" key="15">
    <source>
        <dbReference type="Proteomes" id="UP000185678"/>
    </source>
</evidence>
<dbReference type="InterPro" id="IPR036895">
    <property type="entry name" value="Uracil-DNA_glycosylase-like_sf"/>
</dbReference>
<evidence type="ECO:0000256" key="1">
    <source>
        <dbReference type="ARBA" id="ARBA00001400"/>
    </source>
</evidence>
<dbReference type="InterPro" id="IPR005122">
    <property type="entry name" value="Uracil-DNA_glycosylase-like"/>
</dbReference>
<evidence type="ECO:0000256" key="12">
    <source>
        <dbReference type="SAM" id="MobiDB-lite"/>
    </source>
</evidence>
<dbReference type="InterPro" id="IPR005273">
    <property type="entry name" value="Ura-DNA_glyco_family4"/>
</dbReference>
<name>A0A1N7PRC0_9PROT</name>
<dbReference type="GO" id="GO:0046872">
    <property type="term" value="F:metal ion binding"/>
    <property type="evidence" value="ECO:0007669"/>
    <property type="project" value="UniProtKB-KW"/>
</dbReference>
<feature type="domain" description="Uracil-DNA glycosylase-like" evidence="13">
    <location>
        <begin position="135"/>
        <end position="287"/>
    </location>
</feature>
<evidence type="ECO:0000256" key="7">
    <source>
        <dbReference type="ARBA" id="ARBA00022763"/>
    </source>
</evidence>
<dbReference type="PANTHER" id="PTHR33693">
    <property type="entry name" value="TYPE-5 URACIL-DNA GLYCOSYLASE"/>
    <property type="match status" value="1"/>
</dbReference>
<keyword evidence="6" id="KW-0479">Metal-binding</keyword>
<gene>
    <name evidence="14" type="ORF">SAMN05421779_1082</name>
</gene>
<dbReference type="STRING" id="80876.SAMN05421779_1082"/>
<dbReference type="EC" id="3.2.2.27" evidence="3"/>
<dbReference type="InterPro" id="IPR051536">
    <property type="entry name" value="UDG_Type-4/5"/>
</dbReference>
<evidence type="ECO:0000256" key="8">
    <source>
        <dbReference type="ARBA" id="ARBA00022801"/>
    </source>
</evidence>
<dbReference type="GO" id="GO:0006281">
    <property type="term" value="P:DNA repair"/>
    <property type="evidence" value="ECO:0007669"/>
    <property type="project" value="UniProtKB-KW"/>
</dbReference>
<dbReference type="NCBIfam" id="TIGR00758">
    <property type="entry name" value="UDG_fam4"/>
    <property type="match status" value="1"/>
</dbReference>
<evidence type="ECO:0000256" key="9">
    <source>
        <dbReference type="ARBA" id="ARBA00023004"/>
    </source>
</evidence>
<keyword evidence="8" id="KW-0378">Hydrolase</keyword>
<keyword evidence="9" id="KW-0408">Iron</keyword>
<comment type="catalytic activity">
    <reaction evidence="1">
        <text>Hydrolyzes single-stranded DNA or mismatched double-stranded DNA and polynucleotides, releasing free uracil.</text>
        <dbReference type="EC" id="3.2.2.27"/>
    </reaction>
</comment>
<organism evidence="14 15">
    <name type="scientific">Insolitispirillum peregrinum</name>
    <dbReference type="NCBI Taxonomy" id="80876"/>
    <lineage>
        <taxon>Bacteria</taxon>
        <taxon>Pseudomonadati</taxon>
        <taxon>Pseudomonadota</taxon>
        <taxon>Alphaproteobacteria</taxon>
        <taxon>Rhodospirillales</taxon>
        <taxon>Novispirillaceae</taxon>
        <taxon>Insolitispirillum</taxon>
    </lineage>
</organism>
<evidence type="ECO:0000256" key="3">
    <source>
        <dbReference type="ARBA" id="ARBA00012030"/>
    </source>
</evidence>
<evidence type="ECO:0000259" key="13">
    <source>
        <dbReference type="SMART" id="SM00986"/>
    </source>
</evidence>
<feature type="region of interest" description="Disordered" evidence="12">
    <location>
        <begin position="55"/>
        <end position="79"/>
    </location>
</feature>
<dbReference type="EMBL" id="FTOA01000008">
    <property type="protein sequence ID" value="SIT13174.1"/>
    <property type="molecule type" value="Genomic_DNA"/>
</dbReference>
<dbReference type="CDD" id="cd10030">
    <property type="entry name" value="UDG-F4_TTUDGA_SPO1dp_like"/>
    <property type="match status" value="1"/>
</dbReference>
<keyword evidence="5" id="KW-0004">4Fe-4S</keyword>
<dbReference type="GO" id="GO:0051539">
    <property type="term" value="F:4 iron, 4 sulfur cluster binding"/>
    <property type="evidence" value="ECO:0007669"/>
    <property type="project" value="UniProtKB-KW"/>
</dbReference>
<dbReference type="PANTHER" id="PTHR33693:SF1">
    <property type="entry name" value="TYPE-4 URACIL-DNA GLYCOSYLASE"/>
    <property type="match status" value="1"/>
</dbReference>
<dbReference type="SMART" id="SM00986">
    <property type="entry name" value="UDG"/>
    <property type="match status" value="1"/>
</dbReference>
<accession>A0A1N7PRC0</accession>
<evidence type="ECO:0000256" key="6">
    <source>
        <dbReference type="ARBA" id="ARBA00022723"/>
    </source>
</evidence>
<evidence type="ECO:0000256" key="2">
    <source>
        <dbReference type="ARBA" id="ARBA00006521"/>
    </source>
</evidence>
<sequence length="301" mass="32397">MTMTSLAASDPLSLPALLQWYLDAGVDEVIGDEPLDRYLLSQQVVQAAQAAREARQAERIAGQTRPPMQAGGRPTAQASDGLVRPTSVGLAAAPAQARETAAHVAAGCKTLTELRAAVEAFDGCALKVTASTTVFADGNPAAPLMLIGEAPGRDEDRQGVPFVGESGQLLAKMMASIGYDRSRYYITNVLPWRPPGNRTPTDQEVATCLPFLTRHIELVQPRVILLLGGLPTKALFARPEGIMRQRGKWRAYESPGLSHPIPALATLHPAFLLRQPGQKRLAWRDLLEILKKLRGLGVHPG</sequence>
<proteinExistence type="inferred from homology"/>
<protein>
    <recommendedName>
        <fullName evidence="4">Type-4 uracil-DNA glycosylase</fullName>
        <ecNumber evidence="3">3.2.2.27</ecNumber>
    </recommendedName>
</protein>
<evidence type="ECO:0000256" key="5">
    <source>
        <dbReference type="ARBA" id="ARBA00022485"/>
    </source>
</evidence>
<dbReference type="Pfam" id="PF03167">
    <property type="entry name" value="UDG"/>
    <property type="match status" value="1"/>
</dbReference>
<evidence type="ECO:0000256" key="10">
    <source>
        <dbReference type="ARBA" id="ARBA00023014"/>
    </source>
</evidence>
<keyword evidence="15" id="KW-1185">Reference proteome</keyword>
<dbReference type="RefSeq" id="WP_322099131.1">
    <property type="nucleotide sequence ID" value="NZ_FTOA01000008.1"/>
</dbReference>
<keyword evidence="7" id="KW-0227">DNA damage</keyword>
<keyword evidence="10" id="KW-0411">Iron-sulfur</keyword>
<reference evidence="14 15" key="1">
    <citation type="submission" date="2017-01" db="EMBL/GenBank/DDBJ databases">
        <authorList>
            <person name="Mah S.A."/>
            <person name="Swanson W.J."/>
            <person name="Moy G.W."/>
            <person name="Vacquier V.D."/>
        </authorList>
    </citation>
    <scope>NUCLEOTIDE SEQUENCE [LARGE SCALE GENOMIC DNA]</scope>
    <source>
        <strain evidence="14 15">DSM 11589</strain>
    </source>
</reference>
<dbReference type="SUPFAM" id="SSF52141">
    <property type="entry name" value="Uracil-DNA glycosylase-like"/>
    <property type="match status" value="1"/>
</dbReference>
<keyword evidence="11" id="KW-0234">DNA repair</keyword>
<dbReference type="Proteomes" id="UP000185678">
    <property type="component" value="Unassembled WGS sequence"/>
</dbReference>
<comment type="similarity">
    <text evidence="2">Belongs to the uracil-DNA glycosylase (UDG) superfamily. Type 4 (UDGa) family.</text>
</comment>
<evidence type="ECO:0000256" key="11">
    <source>
        <dbReference type="ARBA" id="ARBA00023204"/>
    </source>
</evidence>
<evidence type="ECO:0000313" key="14">
    <source>
        <dbReference type="EMBL" id="SIT13174.1"/>
    </source>
</evidence>